<evidence type="ECO:0000256" key="7">
    <source>
        <dbReference type="ARBA" id="ARBA00022605"/>
    </source>
</evidence>
<dbReference type="InterPro" id="IPR050075">
    <property type="entry name" value="LeuD"/>
</dbReference>
<dbReference type="PANTHER" id="PTHR43345:SF5">
    <property type="entry name" value="3-ISOPROPYLMALATE DEHYDRATASE SMALL SUBUNIT"/>
    <property type="match status" value="1"/>
</dbReference>
<evidence type="ECO:0000256" key="4">
    <source>
        <dbReference type="ARBA" id="ARBA00009845"/>
    </source>
</evidence>
<sequence>MGMKFRKHSGVAAPLLIDNIDTDQIIPSREMKTVSKEGLGEGLFAGWRYTKPGGRDPDMSFILNQPNMAEVSILISGKNFGCGSSREHAVWALDEFGIRAIIAKSFGEIFQANCVSNGILALSLSDEDMDTLAKIAGKSEINIDLEAQTVSADALPDWTARFEIGAYPKRMLLEGLCPIQMTLKNSDQIDAYIAKDSNNRPWLY</sequence>
<keyword evidence="9 10" id="KW-0100">Branched-chain amino acid biosynthesis</keyword>
<dbReference type="GO" id="GO:0003861">
    <property type="term" value="F:3-isopropylmalate dehydratase activity"/>
    <property type="evidence" value="ECO:0007669"/>
    <property type="project" value="UniProtKB-EC"/>
</dbReference>
<comment type="function">
    <text evidence="2 10">Catalyzes the isomerization between 2-isopropylmalate and 3-isopropylmalate, via the formation of 2-isopropylmaleate.</text>
</comment>
<comment type="similarity">
    <text evidence="4 10">Belongs to the LeuD family. LeuD type 1 subfamily.</text>
</comment>
<evidence type="ECO:0000256" key="1">
    <source>
        <dbReference type="ARBA" id="ARBA00000491"/>
    </source>
</evidence>
<dbReference type="CDD" id="cd01577">
    <property type="entry name" value="IPMI_Swivel"/>
    <property type="match status" value="1"/>
</dbReference>
<evidence type="ECO:0000256" key="6">
    <source>
        <dbReference type="ARBA" id="ARBA00022430"/>
    </source>
</evidence>
<dbReference type="RefSeq" id="WP_382165029.1">
    <property type="nucleotide sequence ID" value="NZ_JBHTBR010000002.1"/>
</dbReference>
<evidence type="ECO:0000256" key="2">
    <source>
        <dbReference type="ARBA" id="ARBA00002695"/>
    </source>
</evidence>
<dbReference type="Proteomes" id="UP001596492">
    <property type="component" value="Unassembled WGS sequence"/>
</dbReference>
<dbReference type="EMBL" id="JBHTBR010000002">
    <property type="protein sequence ID" value="MFC7290274.1"/>
    <property type="molecule type" value="Genomic_DNA"/>
</dbReference>
<evidence type="ECO:0000259" key="11">
    <source>
        <dbReference type="Pfam" id="PF00694"/>
    </source>
</evidence>
<dbReference type="HAMAP" id="MF_01031">
    <property type="entry name" value="LeuD_type1"/>
    <property type="match status" value="1"/>
</dbReference>
<evidence type="ECO:0000256" key="8">
    <source>
        <dbReference type="ARBA" id="ARBA00023239"/>
    </source>
</evidence>
<dbReference type="EC" id="4.2.1.33" evidence="10"/>
<dbReference type="PANTHER" id="PTHR43345">
    <property type="entry name" value="3-ISOPROPYLMALATE DEHYDRATASE SMALL SUBUNIT 2-RELATED-RELATED"/>
    <property type="match status" value="1"/>
</dbReference>
<dbReference type="Pfam" id="PF00694">
    <property type="entry name" value="Aconitase_C"/>
    <property type="match status" value="1"/>
</dbReference>
<evidence type="ECO:0000313" key="12">
    <source>
        <dbReference type="EMBL" id="MFC7290274.1"/>
    </source>
</evidence>
<dbReference type="NCBIfam" id="NF002458">
    <property type="entry name" value="PRK01641.1"/>
    <property type="match status" value="1"/>
</dbReference>
<comment type="subunit">
    <text evidence="5 10">Heterodimer of LeuC and LeuD.</text>
</comment>
<dbReference type="InterPro" id="IPR000573">
    <property type="entry name" value="AconitaseA/IPMdHydase_ssu_swvl"/>
</dbReference>
<evidence type="ECO:0000256" key="3">
    <source>
        <dbReference type="ARBA" id="ARBA00004729"/>
    </source>
</evidence>
<dbReference type="Gene3D" id="3.20.19.10">
    <property type="entry name" value="Aconitase, domain 4"/>
    <property type="match status" value="1"/>
</dbReference>
<keyword evidence="13" id="KW-1185">Reference proteome</keyword>
<organism evidence="12 13">
    <name type="scientific">Hirschia litorea</name>
    <dbReference type="NCBI Taxonomy" id="1199156"/>
    <lineage>
        <taxon>Bacteria</taxon>
        <taxon>Pseudomonadati</taxon>
        <taxon>Pseudomonadota</taxon>
        <taxon>Alphaproteobacteria</taxon>
        <taxon>Hyphomonadales</taxon>
        <taxon>Hyphomonadaceae</taxon>
        <taxon>Hirschia</taxon>
    </lineage>
</organism>
<accession>A0ABW2IGY6</accession>
<evidence type="ECO:0000256" key="9">
    <source>
        <dbReference type="ARBA" id="ARBA00023304"/>
    </source>
</evidence>
<dbReference type="InterPro" id="IPR033940">
    <property type="entry name" value="IPMI_Swivel"/>
</dbReference>
<evidence type="ECO:0000256" key="5">
    <source>
        <dbReference type="ARBA" id="ARBA00011271"/>
    </source>
</evidence>
<gene>
    <name evidence="10 12" type="primary">leuD</name>
    <name evidence="12" type="ORF">ACFQS8_01480</name>
</gene>
<dbReference type="InterPro" id="IPR015928">
    <property type="entry name" value="Aconitase/3IPM_dehydase_swvl"/>
</dbReference>
<dbReference type="InterPro" id="IPR004431">
    <property type="entry name" value="3-IsopropMal_deHydase_ssu"/>
</dbReference>
<proteinExistence type="inferred from homology"/>
<comment type="catalytic activity">
    <reaction evidence="1 10">
        <text>(2R,3S)-3-isopropylmalate = (2S)-2-isopropylmalate</text>
        <dbReference type="Rhea" id="RHEA:32287"/>
        <dbReference type="ChEBI" id="CHEBI:1178"/>
        <dbReference type="ChEBI" id="CHEBI:35121"/>
        <dbReference type="EC" id="4.2.1.33"/>
    </reaction>
</comment>
<protein>
    <recommendedName>
        <fullName evidence="10">3-isopropylmalate dehydratase small subunit</fullName>
        <ecNumber evidence="10">4.2.1.33</ecNumber>
    </recommendedName>
    <alternativeName>
        <fullName evidence="10">Alpha-IPM isomerase</fullName>
        <shortName evidence="10">IPMI</shortName>
    </alternativeName>
    <alternativeName>
        <fullName evidence="10">Isopropylmalate isomerase</fullName>
    </alternativeName>
</protein>
<comment type="pathway">
    <text evidence="3 10">Amino-acid biosynthesis; L-leucine biosynthesis; L-leucine from 3-methyl-2-oxobutanoate: step 2/4.</text>
</comment>
<keyword evidence="8 10" id="KW-0456">Lyase</keyword>
<keyword evidence="6 10" id="KW-0432">Leucine biosynthesis</keyword>
<evidence type="ECO:0000313" key="13">
    <source>
        <dbReference type="Proteomes" id="UP001596492"/>
    </source>
</evidence>
<name>A0ABW2IGY6_9PROT</name>
<dbReference type="NCBIfam" id="TIGR00171">
    <property type="entry name" value="leuD"/>
    <property type="match status" value="1"/>
</dbReference>
<dbReference type="SUPFAM" id="SSF52016">
    <property type="entry name" value="LeuD/IlvD-like"/>
    <property type="match status" value="1"/>
</dbReference>
<feature type="domain" description="Aconitase A/isopropylmalate dehydratase small subunit swivel" evidence="11">
    <location>
        <begin position="4"/>
        <end position="126"/>
    </location>
</feature>
<keyword evidence="7 10" id="KW-0028">Amino-acid biosynthesis</keyword>
<comment type="caution">
    <text evidence="12">The sequence shown here is derived from an EMBL/GenBank/DDBJ whole genome shotgun (WGS) entry which is preliminary data.</text>
</comment>
<reference evidence="13" key="1">
    <citation type="journal article" date="2019" name="Int. J. Syst. Evol. Microbiol.">
        <title>The Global Catalogue of Microorganisms (GCM) 10K type strain sequencing project: providing services to taxonomists for standard genome sequencing and annotation.</title>
        <authorList>
            <consortium name="The Broad Institute Genomics Platform"/>
            <consortium name="The Broad Institute Genome Sequencing Center for Infectious Disease"/>
            <person name="Wu L."/>
            <person name="Ma J."/>
        </authorList>
    </citation>
    <scope>NUCLEOTIDE SEQUENCE [LARGE SCALE GENOMIC DNA]</scope>
    <source>
        <strain evidence="13">CCUG 51308</strain>
    </source>
</reference>
<evidence type="ECO:0000256" key="10">
    <source>
        <dbReference type="HAMAP-Rule" id="MF_01031"/>
    </source>
</evidence>